<keyword evidence="1" id="KW-0472">Membrane</keyword>
<evidence type="ECO:0000256" key="1">
    <source>
        <dbReference type="SAM" id="Phobius"/>
    </source>
</evidence>
<gene>
    <name evidence="2" type="ORF">Q9L58_008111</name>
</gene>
<keyword evidence="1" id="KW-1133">Transmembrane helix</keyword>
<sequence>MADQPKAIVSTGVFSVLKWHIWTFLSLSGTLVLICLNFRQVFLGAELGGTSKSSADIIGFLQIVAKLHELSIIASLVTITEQYILRDLLGDGLLLGLLGAAGTIVNPSFLISTRFKLAFKFGLQSIYSPLDNRDHVRTLQLVIMILLSCVIAGLAGPSSAVLMIPRVGWFERATNHHRPLPRSTIPTILIGTAPGMVGEVATMESNPFTLPYYLVNPGFQYWADVSSGELLGRDWNPEAKTAHLFHDYFGMRYMQTSELDYRALDDGWPGGTWIKTEARFIFALDSTDNWWMETEEVTGDWAKLKLVYKTQVINAFTTCRSQRKMPCTTDSTISPDSPYPDWCYRTVHADPTTVGELRMGRNLLMSRDFIVGQPYPRVWLTEGPRIEENQYYSDSIEVLLENNPAGRESMMPNLTVCSFSAVLLAATATELGTEYVSRSLEFHNFVFNSNGTTSPPRKFLFHENWLDRAYGFDPSIWLSDSILNPIDLNTTAHTDGTGYDGFNYSIPTGSMVYPDNFTYPGRPGLFPQMNTFGRFGASIGGAVGFLDRDSDGVDTDSAFVAEATVGGLLTYIISWSLPSFSQYSMPYDQIPEKFRLNPPISFQYPFVERIYVNGYGYRLSSRTGYLGVSVLLLHAVFAITALLHHGKKSIIHAWSTVPDYFCLGSGSSSVAVKYPNTCAGIAGEQGLCSMVKVVETGKVLSAPHLKVVSVDDSGKVETAPGLKIVSVHDSGKAETVPVLEVASVHGSGEAGKAAHLEVVLVHGSEMVETFPVDLGDDERLYGVTEPKPKTE</sequence>
<dbReference type="Proteomes" id="UP001447188">
    <property type="component" value="Unassembled WGS sequence"/>
</dbReference>
<organism evidence="2 3">
    <name type="scientific">Discina gigas</name>
    <dbReference type="NCBI Taxonomy" id="1032678"/>
    <lineage>
        <taxon>Eukaryota</taxon>
        <taxon>Fungi</taxon>
        <taxon>Dikarya</taxon>
        <taxon>Ascomycota</taxon>
        <taxon>Pezizomycotina</taxon>
        <taxon>Pezizomycetes</taxon>
        <taxon>Pezizales</taxon>
        <taxon>Discinaceae</taxon>
        <taxon>Discina</taxon>
    </lineage>
</organism>
<protein>
    <submittedName>
        <fullName evidence="2">Uncharacterized protein</fullName>
    </submittedName>
</protein>
<reference evidence="2 3" key="1">
    <citation type="submission" date="2024-02" db="EMBL/GenBank/DDBJ databases">
        <title>Discinaceae phylogenomics.</title>
        <authorList>
            <person name="Dirks A.C."/>
            <person name="James T.Y."/>
        </authorList>
    </citation>
    <scope>NUCLEOTIDE SEQUENCE [LARGE SCALE GENOMIC DNA]</scope>
    <source>
        <strain evidence="2 3">ACD0624</strain>
    </source>
</reference>
<keyword evidence="1" id="KW-0812">Transmembrane</keyword>
<name>A0ABR3GAR4_9PEZI</name>
<feature type="transmembrane region" description="Helical" evidence="1">
    <location>
        <begin position="141"/>
        <end position="164"/>
    </location>
</feature>
<feature type="transmembrane region" description="Helical" evidence="1">
    <location>
        <begin position="19"/>
        <end position="36"/>
    </location>
</feature>
<proteinExistence type="predicted"/>
<accession>A0ABR3GAR4</accession>
<evidence type="ECO:0000313" key="2">
    <source>
        <dbReference type="EMBL" id="KAL0633005.1"/>
    </source>
</evidence>
<feature type="transmembrane region" description="Helical" evidence="1">
    <location>
        <begin position="92"/>
        <end position="111"/>
    </location>
</feature>
<dbReference type="EMBL" id="JBBBZM010000141">
    <property type="protein sequence ID" value="KAL0633005.1"/>
    <property type="molecule type" value="Genomic_DNA"/>
</dbReference>
<comment type="caution">
    <text evidence="2">The sequence shown here is derived from an EMBL/GenBank/DDBJ whole genome shotgun (WGS) entry which is preliminary data.</text>
</comment>
<keyword evidence="3" id="KW-1185">Reference proteome</keyword>
<evidence type="ECO:0000313" key="3">
    <source>
        <dbReference type="Proteomes" id="UP001447188"/>
    </source>
</evidence>